<keyword evidence="1" id="KW-0677">Repeat</keyword>
<evidence type="ECO:0000256" key="1">
    <source>
        <dbReference type="ARBA" id="ARBA00022737"/>
    </source>
</evidence>
<dbReference type="GO" id="GO:0000978">
    <property type="term" value="F:RNA polymerase II cis-regulatory region sequence-specific DNA binding"/>
    <property type="evidence" value="ECO:0007669"/>
    <property type="project" value="TreeGrafter"/>
</dbReference>
<dbReference type="InterPro" id="IPR009057">
    <property type="entry name" value="Homeodomain-like_sf"/>
</dbReference>
<gene>
    <name evidence="10" type="ORF">AURANDRAFT_16263</name>
</gene>
<accession>F0Y1Q2</accession>
<protein>
    <submittedName>
        <fullName evidence="10">Uncharacterized protein</fullName>
    </submittedName>
</protein>
<evidence type="ECO:0000256" key="2">
    <source>
        <dbReference type="ARBA" id="ARBA00023015"/>
    </source>
</evidence>
<dbReference type="InterPro" id="IPR017930">
    <property type="entry name" value="Myb_dom"/>
</dbReference>
<dbReference type="GO" id="GO:0042796">
    <property type="term" value="P:snRNA transcription by RNA polymerase III"/>
    <property type="evidence" value="ECO:0007669"/>
    <property type="project" value="TreeGrafter"/>
</dbReference>
<evidence type="ECO:0000256" key="5">
    <source>
        <dbReference type="ARBA" id="ARBA00023242"/>
    </source>
</evidence>
<dbReference type="Pfam" id="PF13921">
    <property type="entry name" value="Myb_DNA-bind_6"/>
    <property type="match status" value="1"/>
</dbReference>
<dbReference type="GeneID" id="20218623"/>
<feature type="domain" description="SANT" evidence="8">
    <location>
        <begin position="1"/>
        <end position="38"/>
    </location>
</feature>
<evidence type="ECO:0000259" key="8">
    <source>
        <dbReference type="PROSITE" id="PS51293"/>
    </source>
</evidence>
<feature type="non-terminal residue" evidence="10">
    <location>
        <position position="59"/>
    </location>
</feature>
<dbReference type="EMBL" id="GL833123">
    <property type="protein sequence ID" value="EGB10893.1"/>
    <property type="molecule type" value="Genomic_DNA"/>
</dbReference>
<dbReference type="GO" id="GO:0001006">
    <property type="term" value="F:RNA polymerase III type 3 promoter sequence-specific DNA binding"/>
    <property type="evidence" value="ECO:0007669"/>
    <property type="project" value="TreeGrafter"/>
</dbReference>
<evidence type="ECO:0000259" key="9">
    <source>
        <dbReference type="PROSITE" id="PS51294"/>
    </source>
</evidence>
<dbReference type="PANTHER" id="PTHR46621">
    <property type="entry name" value="SNRNA-ACTIVATING PROTEIN COMPLEX SUBUNIT 4"/>
    <property type="match status" value="1"/>
</dbReference>
<name>F0Y1Q2_AURAN</name>
<evidence type="ECO:0000313" key="10">
    <source>
        <dbReference type="EMBL" id="EGB10893.1"/>
    </source>
</evidence>
<evidence type="ECO:0000256" key="6">
    <source>
        <dbReference type="SAM" id="MobiDB-lite"/>
    </source>
</evidence>
<keyword evidence="5" id="KW-0539">Nucleus</keyword>
<dbReference type="AlphaFoldDB" id="F0Y1Q2"/>
<keyword evidence="4" id="KW-0804">Transcription</keyword>
<evidence type="ECO:0000259" key="7">
    <source>
        <dbReference type="PROSITE" id="PS50090"/>
    </source>
</evidence>
<dbReference type="GO" id="GO:0019185">
    <property type="term" value="C:snRNA-activating protein complex"/>
    <property type="evidence" value="ECO:0007669"/>
    <property type="project" value="TreeGrafter"/>
</dbReference>
<dbReference type="Proteomes" id="UP000002729">
    <property type="component" value="Unassembled WGS sequence"/>
</dbReference>
<feature type="domain" description="HTH myb-type" evidence="9">
    <location>
        <begin position="1"/>
        <end position="48"/>
    </location>
</feature>
<dbReference type="SUPFAM" id="SSF46689">
    <property type="entry name" value="Homeodomain-like"/>
    <property type="match status" value="1"/>
</dbReference>
<dbReference type="FunFam" id="1.10.10.60:FF:000010">
    <property type="entry name" value="Transcriptional activator Myb isoform A"/>
    <property type="match status" value="1"/>
</dbReference>
<evidence type="ECO:0000256" key="4">
    <source>
        <dbReference type="ARBA" id="ARBA00023163"/>
    </source>
</evidence>
<feature type="region of interest" description="Disordered" evidence="6">
    <location>
        <begin position="32"/>
        <end position="59"/>
    </location>
</feature>
<proteinExistence type="predicted"/>
<dbReference type="InterPro" id="IPR051575">
    <property type="entry name" value="Myb-like_DNA-bd"/>
</dbReference>
<feature type="domain" description="Myb-like" evidence="7">
    <location>
        <begin position="1"/>
        <end position="44"/>
    </location>
</feature>
<feature type="non-terminal residue" evidence="10">
    <location>
        <position position="1"/>
    </location>
</feature>
<dbReference type="KEGG" id="aaf:AURANDRAFT_16263"/>
<dbReference type="GO" id="GO:0042795">
    <property type="term" value="P:snRNA transcription by RNA polymerase II"/>
    <property type="evidence" value="ECO:0007669"/>
    <property type="project" value="TreeGrafter"/>
</dbReference>
<dbReference type="InterPro" id="IPR017884">
    <property type="entry name" value="SANT_dom"/>
</dbReference>
<sequence>WSAEEDALLLKAIEANGTRKWSVLASHLPGRTGKQCRERWHNQLNPDISKSPWTEDEDR</sequence>
<keyword evidence="3" id="KW-0238">DNA-binding</keyword>
<feature type="compositionally biased region" description="Polar residues" evidence="6">
    <location>
        <begin position="42"/>
        <end position="52"/>
    </location>
</feature>
<keyword evidence="2" id="KW-0805">Transcription regulation</keyword>
<dbReference type="PROSITE" id="PS51293">
    <property type="entry name" value="SANT"/>
    <property type="match status" value="1"/>
</dbReference>
<dbReference type="eggNOG" id="KOG0048">
    <property type="taxonomic scope" value="Eukaryota"/>
</dbReference>
<dbReference type="OrthoDB" id="2143914at2759"/>
<dbReference type="CDD" id="cd00167">
    <property type="entry name" value="SANT"/>
    <property type="match status" value="1"/>
</dbReference>
<dbReference type="SMART" id="SM00717">
    <property type="entry name" value="SANT"/>
    <property type="match status" value="1"/>
</dbReference>
<dbReference type="PANTHER" id="PTHR46621:SF1">
    <property type="entry name" value="SNRNA-ACTIVATING PROTEIN COMPLEX SUBUNIT 4"/>
    <property type="match status" value="1"/>
</dbReference>
<dbReference type="Gene3D" id="1.10.10.60">
    <property type="entry name" value="Homeodomain-like"/>
    <property type="match status" value="1"/>
</dbReference>
<dbReference type="InterPro" id="IPR001005">
    <property type="entry name" value="SANT/Myb"/>
</dbReference>
<evidence type="ECO:0000256" key="3">
    <source>
        <dbReference type="ARBA" id="ARBA00023125"/>
    </source>
</evidence>
<evidence type="ECO:0000313" key="11">
    <source>
        <dbReference type="Proteomes" id="UP000002729"/>
    </source>
</evidence>
<dbReference type="InParanoid" id="F0Y1Q2"/>
<reference evidence="10 11" key="1">
    <citation type="journal article" date="2011" name="Proc. Natl. Acad. Sci. U.S.A.">
        <title>Niche of harmful alga Aureococcus anophagefferens revealed through ecogenomics.</title>
        <authorList>
            <person name="Gobler C.J."/>
            <person name="Berry D.L."/>
            <person name="Dyhrman S.T."/>
            <person name="Wilhelm S.W."/>
            <person name="Salamov A."/>
            <person name="Lobanov A.V."/>
            <person name="Zhang Y."/>
            <person name="Collier J.L."/>
            <person name="Wurch L.L."/>
            <person name="Kustka A.B."/>
            <person name="Dill B.D."/>
            <person name="Shah M."/>
            <person name="VerBerkmoes N.C."/>
            <person name="Kuo A."/>
            <person name="Terry A."/>
            <person name="Pangilinan J."/>
            <person name="Lindquist E.A."/>
            <person name="Lucas S."/>
            <person name="Paulsen I.T."/>
            <person name="Hattenrath-Lehmann T.K."/>
            <person name="Talmage S.C."/>
            <person name="Walker E.A."/>
            <person name="Koch F."/>
            <person name="Burson A.M."/>
            <person name="Marcoval M.A."/>
            <person name="Tang Y.Z."/>
            <person name="Lecleir G.R."/>
            <person name="Coyne K.J."/>
            <person name="Berg G.M."/>
            <person name="Bertrand E.M."/>
            <person name="Saito M.A."/>
            <person name="Gladyshev V.N."/>
            <person name="Grigoriev I.V."/>
        </authorList>
    </citation>
    <scope>NUCLEOTIDE SEQUENCE [LARGE SCALE GENOMIC DNA]</scope>
    <source>
        <strain evidence="11">CCMP 1984</strain>
    </source>
</reference>
<dbReference type="PROSITE" id="PS50090">
    <property type="entry name" value="MYB_LIKE"/>
    <property type="match status" value="1"/>
</dbReference>
<organism evidence="11">
    <name type="scientific">Aureococcus anophagefferens</name>
    <name type="common">Harmful bloom alga</name>
    <dbReference type="NCBI Taxonomy" id="44056"/>
    <lineage>
        <taxon>Eukaryota</taxon>
        <taxon>Sar</taxon>
        <taxon>Stramenopiles</taxon>
        <taxon>Ochrophyta</taxon>
        <taxon>Pelagophyceae</taxon>
        <taxon>Pelagomonadales</taxon>
        <taxon>Pelagomonadaceae</taxon>
        <taxon>Aureococcus</taxon>
    </lineage>
</organism>
<dbReference type="PROSITE" id="PS51294">
    <property type="entry name" value="HTH_MYB"/>
    <property type="match status" value="1"/>
</dbReference>
<dbReference type="OMA" id="ERLLAAX"/>
<dbReference type="RefSeq" id="XP_009034468.1">
    <property type="nucleotide sequence ID" value="XM_009036220.1"/>
</dbReference>
<keyword evidence="11" id="KW-1185">Reference proteome</keyword>